<dbReference type="EMBL" id="JBANAX010000570">
    <property type="protein sequence ID" value="KAL1202736.1"/>
    <property type="molecule type" value="Genomic_DNA"/>
</dbReference>
<evidence type="ECO:0000313" key="2">
    <source>
        <dbReference type="Proteomes" id="UP001558713"/>
    </source>
</evidence>
<organism evidence="1 2">
    <name type="scientific">Cardamine amara subsp. amara</name>
    <dbReference type="NCBI Taxonomy" id="228776"/>
    <lineage>
        <taxon>Eukaryota</taxon>
        <taxon>Viridiplantae</taxon>
        <taxon>Streptophyta</taxon>
        <taxon>Embryophyta</taxon>
        <taxon>Tracheophyta</taxon>
        <taxon>Spermatophyta</taxon>
        <taxon>Magnoliopsida</taxon>
        <taxon>eudicotyledons</taxon>
        <taxon>Gunneridae</taxon>
        <taxon>Pentapetalae</taxon>
        <taxon>rosids</taxon>
        <taxon>malvids</taxon>
        <taxon>Brassicales</taxon>
        <taxon>Brassicaceae</taxon>
        <taxon>Cardamineae</taxon>
        <taxon>Cardamine</taxon>
    </lineage>
</organism>
<dbReference type="AlphaFoldDB" id="A0ABD1A7D7"/>
<comment type="caution">
    <text evidence="1">The sequence shown here is derived from an EMBL/GenBank/DDBJ whole genome shotgun (WGS) entry which is preliminary data.</text>
</comment>
<gene>
    <name evidence="1" type="ORF">V5N11_031365</name>
</gene>
<accession>A0ABD1A7D7</accession>
<evidence type="ECO:0000313" key="1">
    <source>
        <dbReference type="EMBL" id="KAL1202736.1"/>
    </source>
</evidence>
<keyword evidence="2" id="KW-1185">Reference proteome</keyword>
<sequence length="84" mass="9226">MMGCLLGNGEKASFWFDNWCSLGIMWDFIGHIGPGRLGIAIDDSVADAWGPNGWYLPSPYKIPQICGAEKGLDIHRTSVPLCWA</sequence>
<dbReference type="Proteomes" id="UP001558713">
    <property type="component" value="Unassembled WGS sequence"/>
</dbReference>
<reference evidence="1 2" key="1">
    <citation type="submission" date="2024-04" db="EMBL/GenBank/DDBJ databases">
        <title>Genome assembly C_amara_ONT_v2.</title>
        <authorList>
            <person name="Yant L."/>
            <person name="Moore C."/>
            <person name="Slenker M."/>
        </authorList>
    </citation>
    <scope>NUCLEOTIDE SEQUENCE [LARGE SCALE GENOMIC DNA]</scope>
    <source>
        <tissue evidence="1">Leaf</tissue>
    </source>
</reference>
<proteinExistence type="predicted"/>
<protein>
    <submittedName>
        <fullName evidence="1">Uncharacterized protein</fullName>
    </submittedName>
</protein>
<name>A0ABD1A7D7_CARAN</name>